<evidence type="ECO:0000313" key="2">
    <source>
        <dbReference type="Proteomes" id="UP000178222"/>
    </source>
</evidence>
<comment type="caution">
    <text evidence="1">The sequence shown here is derived from an EMBL/GenBank/DDBJ whole genome shotgun (WGS) entry which is preliminary data.</text>
</comment>
<dbReference type="EMBL" id="MHUL01000006">
    <property type="protein sequence ID" value="OHA77392.1"/>
    <property type="molecule type" value="Genomic_DNA"/>
</dbReference>
<dbReference type="Proteomes" id="UP000178222">
    <property type="component" value="Unassembled WGS sequence"/>
</dbReference>
<proteinExistence type="predicted"/>
<sequence length="98" mass="11836">MEPIRVFKRREEGSTWEYTVLLGHDSRDVGFLVKIDRQYWEYLTDGRESPEQLVRKCFRFLLKKQSKYSILRSFDLREIDELFPEFKTEIKKTALSAP</sequence>
<gene>
    <name evidence="1" type="ORF">A3J30_03420</name>
</gene>
<reference evidence="1 2" key="1">
    <citation type="journal article" date="2016" name="Nat. Commun.">
        <title>Thousands of microbial genomes shed light on interconnected biogeochemical processes in an aquifer system.</title>
        <authorList>
            <person name="Anantharaman K."/>
            <person name="Brown C.T."/>
            <person name="Hug L.A."/>
            <person name="Sharon I."/>
            <person name="Castelle C.J."/>
            <person name="Probst A.J."/>
            <person name="Thomas B.C."/>
            <person name="Singh A."/>
            <person name="Wilkins M.J."/>
            <person name="Karaoz U."/>
            <person name="Brodie E.L."/>
            <person name="Williams K.H."/>
            <person name="Hubbard S.S."/>
            <person name="Banfield J.F."/>
        </authorList>
    </citation>
    <scope>NUCLEOTIDE SEQUENCE [LARGE SCALE GENOMIC DNA]</scope>
</reference>
<protein>
    <submittedName>
        <fullName evidence="1">Uncharacterized protein</fullName>
    </submittedName>
</protein>
<organism evidence="1 2">
    <name type="scientific">Candidatus Wildermuthbacteria bacterium RIFCSPLOWO2_02_FULL_47_9c</name>
    <dbReference type="NCBI Taxonomy" id="1802466"/>
    <lineage>
        <taxon>Bacteria</taxon>
        <taxon>Candidatus Wildermuthiibacteriota</taxon>
    </lineage>
</organism>
<evidence type="ECO:0000313" key="1">
    <source>
        <dbReference type="EMBL" id="OHA77392.1"/>
    </source>
</evidence>
<name>A0A1G2RYK4_9BACT</name>
<dbReference type="AlphaFoldDB" id="A0A1G2RYK4"/>
<accession>A0A1G2RYK4</accession>